<comment type="function">
    <text evidence="4 5">Cell division protein that is part of the divisome complex and is recruited early to the Z-ring. Probably stimulates Z-ring formation, perhaps through the cross-linking of FtsZ protofilaments. Its function overlaps with FtsA.</text>
</comment>
<dbReference type="STRING" id="1121881.SAMN02745225_00730"/>
<comment type="similarity">
    <text evidence="5">Belongs to the SepF family.</text>
</comment>
<gene>
    <name evidence="5" type="primary">sepF</name>
    <name evidence="6" type="ORF">SAMN02745225_00730</name>
</gene>
<dbReference type="InterPro" id="IPR038594">
    <property type="entry name" value="SepF-like_sf"/>
</dbReference>
<keyword evidence="7" id="KW-1185">Reference proteome</keyword>
<sequence length="216" mass="24488">MASVVHKAMVWLGITDDEEELEAPVIRSQQYREPRSEYNLGQEPRVREEAFVYAGASRAAEERKPQSRVQLLTQEPPQVKEHYTYPAPQMPSSQELHSKVREVQEEPTQVFERRSNVVRPLKSDGPKVHLAVPSKFADVQEIADHMKGGRPVIVNIEGLDTLISRRVIDFCSGLTYALGGKIKKVAEQVYLITPAKVEVTEEDMERITERAVLRGN</sequence>
<dbReference type="Pfam" id="PF04472">
    <property type="entry name" value="SepF"/>
    <property type="match status" value="1"/>
</dbReference>
<evidence type="ECO:0000256" key="3">
    <source>
        <dbReference type="ARBA" id="ARBA00023306"/>
    </source>
</evidence>
<organism evidence="6 7">
    <name type="scientific">Ferrithrix thermotolerans DSM 19514</name>
    <dbReference type="NCBI Taxonomy" id="1121881"/>
    <lineage>
        <taxon>Bacteria</taxon>
        <taxon>Bacillati</taxon>
        <taxon>Actinomycetota</taxon>
        <taxon>Acidimicrobiia</taxon>
        <taxon>Acidimicrobiales</taxon>
        <taxon>Acidimicrobiaceae</taxon>
        <taxon>Ferrithrix</taxon>
    </lineage>
</organism>
<dbReference type="GO" id="GO:0005737">
    <property type="term" value="C:cytoplasm"/>
    <property type="evidence" value="ECO:0007669"/>
    <property type="project" value="UniProtKB-SubCell"/>
</dbReference>
<evidence type="ECO:0000313" key="7">
    <source>
        <dbReference type="Proteomes" id="UP000184295"/>
    </source>
</evidence>
<dbReference type="GO" id="GO:0043093">
    <property type="term" value="P:FtsZ-dependent cytokinesis"/>
    <property type="evidence" value="ECO:0007669"/>
    <property type="project" value="UniProtKB-UniRule"/>
</dbReference>
<reference evidence="7" key="1">
    <citation type="submission" date="2016-11" db="EMBL/GenBank/DDBJ databases">
        <authorList>
            <person name="Varghese N."/>
            <person name="Submissions S."/>
        </authorList>
    </citation>
    <scope>NUCLEOTIDE SEQUENCE [LARGE SCALE GENOMIC DNA]</scope>
    <source>
        <strain evidence="7">DSM 19514</strain>
    </source>
</reference>
<accession>A0A1M4TSS0</accession>
<comment type="subunit">
    <text evidence="5">Homodimer. Interacts with FtsZ.</text>
</comment>
<proteinExistence type="inferred from homology"/>
<dbReference type="Proteomes" id="UP000184295">
    <property type="component" value="Unassembled WGS sequence"/>
</dbReference>
<keyword evidence="5" id="KW-0963">Cytoplasm</keyword>
<dbReference type="EMBL" id="FQUL01000006">
    <property type="protein sequence ID" value="SHE47521.1"/>
    <property type="molecule type" value="Genomic_DNA"/>
</dbReference>
<dbReference type="AlphaFoldDB" id="A0A1M4TSS0"/>
<dbReference type="PANTHER" id="PTHR35798">
    <property type="entry name" value="CELL DIVISION PROTEIN SEPF"/>
    <property type="match status" value="1"/>
</dbReference>
<protein>
    <recommendedName>
        <fullName evidence="5">Cell division protein SepF</fullName>
    </recommendedName>
</protein>
<evidence type="ECO:0000256" key="5">
    <source>
        <dbReference type="HAMAP-Rule" id="MF_01197"/>
    </source>
</evidence>
<dbReference type="InterPro" id="IPR023052">
    <property type="entry name" value="Cell_div_SepF"/>
</dbReference>
<evidence type="ECO:0000256" key="1">
    <source>
        <dbReference type="ARBA" id="ARBA00022618"/>
    </source>
</evidence>
<dbReference type="OrthoDB" id="3731101at2"/>
<keyword evidence="2 5" id="KW-0717">Septation</keyword>
<evidence type="ECO:0000256" key="2">
    <source>
        <dbReference type="ARBA" id="ARBA00023210"/>
    </source>
</evidence>
<evidence type="ECO:0000256" key="4">
    <source>
        <dbReference type="ARBA" id="ARBA00044936"/>
    </source>
</evidence>
<evidence type="ECO:0000313" key="6">
    <source>
        <dbReference type="EMBL" id="SHE47521.1"/>
    </source>
</evidence>
<keyword evidence="1 5" id="KW-0132">Cell division</keyword>
<keyword evidence="3 5" id="KW-0131">Cell cycle</keyword>
<dbReference type="Gene3D" id="3.30.110.150">
    <property type="entry name" value="SepF-like protein"/>
    <property type="match status" value="1"/>
</dbReference>
<dbReference type="InterPro" id="IPR007561">
    <property type="entry name" value="Cell_div_SepF/SepF-rel"/>
</dbReference>
<name>A0A1M4TSS0_9ACTN</name>
<dbReference type="PANTHER" id="PTHR35798:SF1">
    <property type="entry name" value="CELL DIVISION PROTEIN SEPF"/>
    <property type="match status" value="1"/>
</dbReference>
<comment type="subcellular location">
    <subcellularLocation>
        <location evidence="5">Cytoplasm</location>
    </subcellularLocation>
    <text evidence="5">Localizes to the division site, in a FtsZ-dependent manner.</text>
</comment>
<dbReference type="HAMAP" id="MF_01197">
    <property type="entry name" value="SepF"/>
    <property type="match status" value="1"/>
</dbReference>
<dbReference type="RefSeq" id="WP_072788801.1">
    <property type="nucleotide sequence ID" value="NZ_FQUL01000006.1"/>
</dbReference>
<dbReference type="GO" id="GO:0000917">
    <property type="term" value="P:division septum assembly"/>
    <property type="evidence" value="ECO:0007669"/>
    <property type="project" value="UniProtKB-KW"/>
</dbReference>